<dbReference type="Proteomes" id="UP000244334">
    <property type="component" value="Unassembled WGS sequence"/>
</dbReference>
<protein>
    <submittedName>
        <fullName evidence="1">Uncharacterized protein</fullName>
    </submittedName>
</protein>
<evidence type="ECO:0000313" key="1">
    <source>
        <dbReference type="EMBL" id="RAP72974.1"/>
    </source>
</evidence>
<accession>A0A328TYY4</accession>
<dbReference type="AlphaFoldDB" id="A0A328TYY4"/>
<comment type="caution">
    <text evidence="1">The sequence shown here is derived from an EMBL/GenBank/DDBJ whole genome shotgun (WGS) entry which is preliminary data.</text>
</comment>
<organism evidence="1 2">
    <name type="scientific">Candidatus Erwinia dacicola</name>
    <dbReference type="NCBI Taxonomy" id="252393"/>
    <lineage>
        <taxon>Bacteria</taxon>
        <taxon>Pseudomonadati</taxon>
        <taxon>Pseudomonadota</taxon>
        <taxon>Gammaproteobacteria</taxon>
        <taxon>Enterobacterales</taxon>
        <taxon>Erwiniaceae</taxon>
        <taxon>Erwinia</taxon>
    </lineage>
</organism>
<proteinExistence type="predicted"/>
<gene>
    <name evidence="1" type="ORF">ACZ87_00175</name>
</gene>
<evidence type="ECO:0000313" key="2">
    <source>
        <dbReference type="Proteomes" id="UP000244334"/>
    </source>
</evidence>
<sequence>MADYTQLDQLIIGKIYSGAKSFAAIDNGDVYLEANRLHVETGRPAFRIIDGRLQALREKGLIIFDYKRQWSIV</sequence>
<dbReference type="RefSeq" id="WP_162475289.1">
    <property type="nucleotide sequence ID" value="NZ_LJAM02000006.1"/>
</dbReference>
<dbReference type="EMBL" id="LJAM02000006">
    <property type="protein sequence ID" value="RAP72974.1"/>
    <property type="molecule type" value="Genomic_DNA"/>
</dbReference>
<reference evidence="1" key="1">
    <citation type="submission" date="2018-04" db="EMBL/GenBank/DDBJ databases">
        <title>Genomes of the Obligate Erwinia dacicola and Facultative Enterobacter sp. OLF Endosymbionts of the Olive Fruit fly, Bactrocera oleae.</title>
        <authorList>
            <person name="Estes A.M."/>
            <person name="Hearn D.J."/>
            <person name="Agarwal S."/>
            <person name="Pierson E.A."/>
            <person name="Dunning-Hotopp J.C."/>
        </authorList>
    </citation>
    <scope>NUCLEOTIDE SEQUENCE [LARGE SCALE GENOMIC DNA]</scope>
    <source>
        <strain evidence="1">Oroville</strain>
    </source>
</reference>
<name>A0A328TYY4_9GAMM</name>
<keyword evidence="2" id="KW-1185">Reference proteome</keyword>